<dbReference type="EMBL" id="ACBY02000034">
    <property type="protein sequence ID" value="EFB75117.1"/>
    <property type="molecule type" value="Genomic_DNA"/>
</dbReference>
<evidence type="ECO:0000313" key="2">
    <source>
        <dbReference type="Proteomes" id="UP000003438"/>
    </source>
</evidence>
<accession>D1PQB1</accession>
<comment type="caution">
    <text evidence="1">The sequence shown here is derived from an EMBL/GenBank/DDBJ whole genome shotgun (WGS) entry which is preliminary data.</text>
</comment>
<dbReference type="Proteomes" id="UP000003438">
    <property type="component" value="Unassembled WGS sequence"/>
</dbReference>
<keyword evidence="2" id="KW-1185">Reference proteome</keyword>
<protein>
    <submittedName>
        <fullName evidence="1">Uncharacterized protein</fullName>
    </submittedName>
</protein>
<evidence type="ECO:0000313" key="1">
    <source>
        <dbReference type="EMBL" id="EFB75117.1"/>
    </source>
</evidence>
<organism evidence="1 2">
    <name type="scientific">Subdoligranulum variabile DSM 15176</name>
    <dbReference type="NCBI Taxonomy" id="411471"/>
    <lineage>
        <taxon>Bacteria</taxon>
        <taxon>Bacillati</taxon>
        <taxon>Bacillota</taxon>
        <taxon>Clostridia</taxon>
        <taxon>Eubacteriales</taxon>
        <taxon>Oscillospiraceae</taxon>
        <taxon>Subdoligranulum</taxon>
    </lineage>
</organism>
<name>D1PQB1_9FIRM</name>
<proteinExistence type="predicted"/>
<sequence>MSSLVHLFSYCTVLSQVCKQYLNFCLRPLNFAYLQCIVYFITS</sequence>
<reference evidence="1" key="1">
    <citation type="submission" date="2009-12" db="EMBL/GenBank/DDBJ databases">
        <authorList>
            <person name="Weinstock G."/>
            <person name="Sodergren E."/>
            <person name="Clifton S."/>
            <person name="Fulton L."/>
            <person name="Fulton B."/>
            <person name="Courtney L."/>
            <person name="Fronick C."/>
            <person name="Harrison M."/>
            <person name="Strong C."/>
            <person name="Farmer C."/>
            <person name="Delahaunty K."/>
            <person name="Markovic C."/>
            <person name="Hall O."/>
            <person name="Minx P."/>
            <person name="Tomlinson C."/>
            <person name="Mitreva M."/>
            <person name="Nelson J."/>
            <person name="Hou S."/>
            <person name="Wollam A."/>
            <person name="Pepin K.H."/>
            <person name="Johnson M."/>
            <person name="Bhonagiri V."/>
            <person name="Nash W.E."/>
            <person name="Warren W."/>
            <person name="Chinwalla A."/>
            <person name="Mardis E.R."/>
            <person name="Wilson R.K."/>
        </authorList>
    </citation>
    <scope>NUCLEOTIDE SEQUENCE [LARGE SCALE GENOMIC DNA]</scope>
    <source>
        <strain evidence="1">DSM 15176</strain>
    </source>
</reference>
<dbReference type="HOGENOM" id="CLU_3240522_0_0_9"/>
<dbReference type="AlphaFoldDB" id="D1PQB1"/>
<gene>
    <name evidence="1" type="ORF">SUBVAR_06578</name>
</gene>